<evidence type="ECO:0000313" key="1">
    <source>
        <dbReference type="EMBL" id="EFN74050.1"/>
    </source>
</evidence>
<accession>E1ZXS8</accession>
<dbReference type="InParanoid" id="E1ZXS8"/>
<organism evidence="2">
    <name type="scientific">Camponotus floridanus</name>
    <name type="common">Florida carpenter ant</name>
    <dbReference type="NCBI Taxonomy" id="104421"/>
    <lineage>
        <taxon>Eukaryota</taxon>
        <taxon>Metazoa</taxon>
        <taxon>Ecdysozoa</taxon>
        <taxon>Arthropoda</taxon>
        <taxon>Hexapoda</taxon>
        <taxon>Insecta</taxon>
        <taxon>Pterygota</taxon>
        <taxon>Neoptera</taxon>
        <taxon>Endopterygota</taxon>
        <taxon>Hymenoptera</taxon>
        <taxon>Apocrita</taxon>
        <taxon>Aculeata</taxon>
        <taxon>Formicoidea</taxon>
        <taxon>Formicidae</taxon>
        <taxon>Formicinae</taxon>
        <taxon>Camponotus</taxon>
    </lineage>
</organism>
<dbReference type="Proteomes" id="UP000000311">
    <property type="component" value="Unassembled WGS sequence"/>
</dbReference>
<keyword evidence="2" id="KW-1185">Reference proteome</keyword>
<sequence length="185" mass="20489">MQIPIHVEISFIAAASLTGVRYVHGSDGAMSAARIAIRPTGIVAAAIIHLSESQARNPDNPGTARARDLTSNLNFHLMILRNFMLAPEKTLSKCVSDDDRTNFEPSFISQTYFASTGNFVLITFLHIRHFLILIDVMFSSPTSKNPYRLVQPRILIYLLHRHDLHAYGTLAPSAPRFSALCNGGR</sequence>
<proteinExistence type="predicted"/>
<dbReference type="AlphaFoldDB" id="E1ZXS8"/>
<reference evidence="1 2" key="1">
    <citation type="journal article" date="2010" name="Science">
        <title>Genomic comparison of the ants Camponotus floridanus and Harpegnathos saltator.</title>
        <authorList>
            <person name="Bonasio R."/>
            <person name="Zhang G."/>
            <person name="Ye C."/>
            <person name="Mutti N.S."/>
            <person name="Fang X."/>
            <person name="Qin N."/>
            <person name="Donahue G."/>
            <person name="Yang P."/>
            <person name="Li Q."/>
            <person name="Li C."/>
            <person name="Zhang P."/>
            <person name="Huang Z."/>
            <person name="Berger S.L."/>
            <person name="Reinberg D."/>
            <person name="Wang J."/>
            <person name="Liebig J."/>
        </authorList>
    </citation>
    <scope>NUCLEOTIDE SEQUENCE [LARGE SCALE GENOMIC DNA]</scope>
    <source>
        <strain evidence="2">C129</strain>
    </source>
</reference>
<protein>
    <submittedName>
        <fullName evidence="1">Uncharacterized protein</fullName>
    </submittedName>
</protein>
<evidence type="ECO:0000313" key="2">
    <source>
        <dbReference type="Proteomes" id="UP000000311"/>
    </source>
</evidence>
<name>E1ZXS8_CAMFO</name>
<gene>
    <name evidence="1" type="ORF">EAG_14634</name>
</gene>
<dbReference type="EMBL" id="GL435087">
    <property type="protein sequence ID" value="EFN74050.1"/>
    <property type="molecule type" value="Genomic_DNA"/>
</dbReference>